<dbReference type="SMART" id="SM00387">
    <property type="entry name" value="HATPase_c"/>
    <property type="match status" value="1"/>
</dbReference>
<dbReference type="Gene3D" id="3.30.565.10">
    <property type="entry name" value="Histidine kinase-like ATPase, C-terminal domain"/>
    <property type="match status" value="1"/>
</dbReference>
<dbReference type="PATRIC" id="fig|585524.9.peg.309"/>
<organism evidence="17 18">
    <name type="scientific">Lactobacillus amylolyticus DSM 11664</name>
    <dbReference type="NCBI Taxonomy" id="585524"/>
    <lineage>
        <taxon>Bacteria</taxon>
        <taxon>Bacillati</taxon>
        <taxon>Bacillota</taxon>
        <taxon>Bacilli</taxon>
        <taxon>Lactobacillales</taxon>
        <taxon>Lactobacillaceae</taxon>
        <taxon>Lactobacillus</taxon>
    </lineage>
</organism>
<dbReference type="GO" id="GO:0000155">
    <property type="term" value="F:phosphorelay sensor kinase activity"/>
    <property type="evidence" value="ECO:0007669"/>
    <property type="project" value="InterPro"/>
</dbReference>
<dbReference type="CDD" id="cd00075">
    <property type="entry name" value="HATPase"/>
    <property type="match status" value="1"/>
</dbReference>
<protein>
    <recommendedName>
        <fullName evidence="3">histidine kinase</fullName>
        <ecNumber evidence="3">2.7.13.3</ecNumber>
    </recommendedName>
</protein>
<keyword evidence="8" id="KW-0547">Nucleotide-binding</keyword>
<evidence type="ECO:0000256" key="12">
    <source>
        <dbReference type="ARBA" id="ARBA00023012"/>
    </source>
</evidence>
<evidence type="ECO:0000256" key="10">
    <source>
        <dbReference type="ARBA" id="ARBA00022840"/>
    </source>
</evidence>
<evidence type="ECO:0000256" key="3">
    <source>
        <dbReference type="ARBA" id="ARBA00012438"/>
    </source>
</evidence>
<dbReference type="InterPro" id="IPR003660">
    <property type="entry name" value="HAMP_dom"/>
</dbReference>
<comment type="caution">
    <text evidence="17">The sequence shown here is derived from an EMBL/GenBank/DDBJ whole genome shotgun (WGS) entry which is preliminary data.</text>
</comment>
<sequence length="384" mass="43863">MKKERVKLTAAEKSELFAEGVVTIVLLLLLNLSIIILIHLAILQDENLVNGIYFLKKTMTFAGNYHLWSWQRLFIILMWIADLIVLYWRLIRRYHQMQLRHVILELHYIADGHFDHRIPFAVRTDLQRVIDSINSLVDSTVNSINEEKAIEQSKDELITNVSHDIRTPLTSIIGYLGLLKSGNASQEDQQKYINIAFTKAEQMKSLANDLLEYTTLKSNNTKLNLVSLPIYSMLEQVEAGFELEAEKKGITFEIASRPKDLTIKADPEKLVRVYNNLINNAFKYGTGATKIKLIANLINKQTVELRVENNGAKIPKASLKKIFERFYRVETSRNTKTGGTGLGLSITKSVVDLHRGTIRCVSDDNWTSFIIRLPLDPEKAKSKH</sequence>
<evidence type="ECO:0000256" key="7">
    <source>
        <dbReference type="ARBA" id="ARBA00022692"/>
    </source>
</evidence>
<keyword evidence="10" id="KW-0067">ATP-binding</keyword>
<feature type="domain" description="Histidine kinase" evidence="15">
    <location>
        <begin position="160"/>
        <end position="377"/>
    </location>
</feature>
<keyword evidence="18" id="KW-1185">Reference proteome</keyword>
<dbReference type="RefSeq" id="WP_006352387.1">
    <property type="nucleotide sequence ID" value="NZ_ADNY01000049.1"/>
</dbReference>
<dbReference type="InterPro" id="IPR036097">
    <property type="entry name" value="HisK_dim/P_sf"/>
</dbReference>
<evidence type="ECO:0000256" key="2">
    <source>
        <dbReference type="ARBA" id="ARBA00004651"/>
    </source>
</evidence>
<dbReference type="AlphaFoldDB" id="D4YUM5"/>
<evidence type="ECO:0000256" key="11">
    <source>
        <dbReference type="ARBA" id="ARBA00022989"/>
    </source>
</evidence>
<keyword evidence="11 14" id="KW-1133">Transmembrane helix</keyword>
<dbReference type="FunFam" id="1.10.287.130:FF:000001">
    <property type="entry name" value="Two-component sensor histidine kinase"/>
    <property type="match status" value="1"/>
</dbReference>
<keyword evidence="12" id="KW-0902">Two-component regulatory system</keyword>
<comment type="catalytic activity">
    <reaction evidence="1">
        <text>ATP + protein L-histidine = ADP + protein N-phospho-L-histidine.</text>
        <dbReference type="EC" id="2.7.13.3"/>
    </reaction>
</comment>
<dbReference type="InterPro" id="IPR005467">
    <property type="entry name" value="His_kinase_dom"/>
</dbReference>
<name>D4YUM5_9LACO</name>
<dbReference type="OrthoDB" id="335833at2"/>
<accession>D4YUM5</accession>
<feature type="domain" description="HAMP" evidence="16">
    <location>
        <begin position="93"/>
        <end position="145"/>
    </location>
</feature>
<proteinExistence type="predicted"/>
<keyword evidence="4" id="KW-1003">Cell membrane</keyword>
<dbReference type="Pfam" id="PF00512">
    <property type="entry name" value="HisKA"/>
    <property type="match status" value="1"/>
</dbReference>
<keyword evidence="7 14" id="KW-0812">Transmembrane</keyword>
<evidence type="ECO:0000256" key="4">
    <source>
        <dbReference type="ARBA" id="ARBA00022475"/>
    </source>
</evidence>
<evidence type="ECO:0000256" key="1">
    <source>
        <dbReference type="ARBA" id="ARBA00000085"/>
    </source>
</evidence>
<dbReference type="eggNOG" id="COG5002">
    <property type="taxonomic scope" value="Bacteria"/>
</dbReference>
<evidence type="ECO:0000256" key="14">
    <source>
        <dbReference type="SAM" id="Phobius"/>
    </source>
</evidence>
<dbReference type="PANTHER" id="PTHR45528:SF1">
    <property type="entry name" value="SENSOR HISTIDINE KINASE CPXA"/>
    <property type="match status" value="1"/>
</dbReference>
<dbReference type="Pfam" id="PF02518">
    <property type="entry name" value="HATPase_c"/>
    <property type="match status" value="1"/>
</dbReference>
<dbReference type="InterPro" id="IPR003661">
    <property type="entry name" value="HisK_dim/P_dom"/>
</dbReference>
<keyword evidence="5" id="KW-0597">Phosphoprotein</keyword>
<dbReference type="EMBL" id="ADNY01000049">
    <property type="protein sequence ID" value="EFG55105.1"/>
    <property type="molecule type" value="Genomic_DNA"/>
</dbReference>
<feature type="transmembrane region" description="Helical" evidence="14">
    <location>
        <begin position="73"/>
        <end position="91"/>
    </location>
</feature>
<dbReference type="CDD" id="cd00082">
    <property type="entry name" value="HisKA"/>
    <property type="match status" value="1"/>
</dbReference>
<dbReference type="SUPFAM" id="SSF47384">
    <property type="entry name" value="Homodimeric domain of signal transducing histidine kinase"/>
    <property type="match status" value="1"/>
</dbReference>
<keyword evidence="9 17" id="KW-0418">Kinase</keyword>
<dbReference type="STRING" id="83683.B1745_06545"/>
<dbReference type="Proteomes" id="UP000004069">
    <property type="component" value="Unassembled WGS sequence"/>
</dbReference>
<dbReference type="PROSITE" id="PS50885">
    <property type="entry name" value="HAMP"/>
    <property type="match status" value="1"/>
</dbReference>
<evidence type="ECO:0000256" key="5">
    <source>
        <dbReference type="ARBA" id="ARBA00022553"/>
    </source>
</evidence>
<evidence type="ECO:0000259" key="15">
    <source>
        <dbReference type="PROSITE" id="PS50109"/>
    </source>
</evidence>
<dbReference type="GO" id="GO:0005886">
    <property type="term" value="C:plasma membrane"/>
    <property type="evidence" value="ECO:0007669"/>
    <property type="project" value="UniProtKB-SubCell"/>
</dbReference>
<dbReference type="InterPro" id="IPR003594">
    <property type="entry name" value="HATPase_dom"/>
</dbReference>
<keyword evidence="13 14" id="KW-0472">Membrane</keyword>
<dbReference type="EC" id="2.7.13.3" evidence="3"/>
<evidence type="ECO:0000259" key="16">
    <source>
        <dbReference type="PROSITE" id="PS50885"/>
    </source>
</evidence>
<evidence type="ECO:0000256" key="8">
    <source>
        <dbReference type="ARBA" id="ARBA00022741"/>
    </source>
</evidence>
<feature type="transmembrane region" description="Helical" evidence="14">
    <location>
        <begin position="21"/>
        <end position="42"/>
    </location>
</feature>
<dbReference type="PRINTS" id="PR00344">
    <property type="entry name" value="BCTRLSENSOR"/>
</dbReference>
<evidence type="ECO:0000256" key="9">
    <source>
        <dbReference type="ARBA" id="ARBA00022777"/>
    </source>
</evidence>
<dbReference type="Gene3D" id="1.10.287.130">
    <property type="match status" value="1"/>
</dbReference>
<comment type="subcellular location">
    <subcellularLocation>
        <location evidence="2">Cell membrane</location>
        <topology evidence="2">Multi-pass membrane protein</topology>
    </subcellularLocation>
</comment>
<dbReference type="PROSITE" id="PS50109">
    <property type="entry name" value="HIS_KIN"/>
    <property type="match status" value="1"/>
</dbReference>
<dbReference type="PANTHER" id="PTHR45528">
    <property type="entry name" value="SENSOR HISTIDINE KINASE CPXA"/>
    <property type="match status" value="1"/>
</dbReference>
<dbReference type="SMART" id="SM00388">
    <property type="entry name" value="HisKA"/>
    <property type="match status" value="1"/>
</dbReference>
<evidence type="ECO:0000256" key="13">
    <source>
        <dbReference type="ARBA" id="ARBA00023136"/>
    </source>
</evidence>
<evidence type="ECO:0000256" key="6">
    <source>
        <dbReference type="ARBA" id="ARBA00022679"/>
    </source>
</evidence>
<dbReference type="InterPro" id="IPR004358">
    <property type="entry name" value="Sig_transdc_His_kin-like_C"/>
</dbReference>
<evidence type="ECO:0000313" key="18">
    <source>
        <dbReference type="Proteomes" id="UP000004069"/>
    </source>
</evidence>
<dbReference type="SUPFAM" id="SSF55874">
    <property type="entry name" value="ATPase domain of HSP90 chaperone/DNA topoisomerase II/histidine kinase"/>
    <property type="match status" value="1"/>
</dbReference>
<gene>
    <name evidence="17" type="primary">baeS</name>
    <name evidence="17" type="ORF">HMPREF0493_1236</name>
</gene>
<keyword evidence="6 17" id="KW-0808">Transferase</keyword>
<reference evidence="17 18" key="1">
    <citation type="submission" date="2010-04" db="EMBL/GenBank/DDBJ databases">
        <authorList>
            <person name="Muzny D."/>
            <person name="Qin X."/>
            <person name="Deng J."/>
            <person name="Jiang H."/>
            <person name="Liu Y."/>
            <person name="Qu J."/>
            <person name="Song X.-Z."/>
            <person name="Zhang L."/>
            <person name="Thornton R."/>
            <person name="Coyle M."/>
            <person name="Francisco L."/>
            <person name="Jackson L."/>
            <person name="Javaid M."/>
            <person name="Korchina V."/>
            <person name="Kovar C."/>
            <person name="Mata R."/>
            <person name="Mathew T."/>
            <person name="Ngo R."/>
            <person name="Nguyen L."/>
            <person name="Nguyen N."/>
            <person name="Okwuonu G."/>
            <person name="Ongeri F."/>
            <person name="Pham C."/>
            <person name="Simmons D."/>
            <person name="Wilczek-Boney K."/>
            <person name="Hale W."/>
            <person name="Jakkamsetti A."/>
            <person name="Pham P."/>
            <person name="Ruth R."/>
            <person name="San Lucas F."/>
            <person name="Warren J."/>
            <person name="Zhang J."/>
            <person name="Zhao Z."/>
            <person name="Zhou C."/>
            <person name="Zhu D."/>
            <person name="Lee S."/>
            <person name="Bess C."/>
            <person name="Blankenburg K."/>
            <person name="Forbes L."/>
            <person name="Fu Q."/>
            <person name="Gubbala S."/>
            <person name="Hirani K."/>
            <person name="Jayaseelan J.C."/>
            <person name="Lara F."/>
            <person name="Munidasa M."/>
            <person name="Palculict T."/>
            <person name="Patil S."/>
            <person name="Pu L.-L."/>
            <person name="Saada N."/>
            <person name="Tang L."/>
            <person name="Weissenberger G."/>
            <person name="Zhu Y."/>
            <person name="Hemphill L."/>
            <person name="Shang Y."/>
            <person name="Youmans B."/>
            <person name="Ayvaz T."/>
            <person name="Ross M."/>
            <person name="Santibanez J."/>
            <person name="Aqrawi P."/>
            <person name="Gross S."/>
            <person name="Joshi V."/>
            <person name="Fowler G."/>
            <person name="Nazareth L."/>
            <person name="Reid J."/>
            <person name="Worley K."/>
            <person name="Petrosino J."/>
            <person name="Highlander S."/>
            <person name="Gibbs R."/>
        </authorList>
    </citation>
    <scope>NUCLEOTIDE SEQUENCE [LARGE SCALE GENOMIC DNA]</scope>
    <source>
        <strain evidence="17 18">DSM 11664</strain>
    </source>
</reference>
<evidence type="ECO:0000313" key="17">
    <source>
        <dbReference type="EMBL" id="EFG55105.1"/>
    </source>
</evidence>
<dbReference type="FunFam" id="3.30.565.10:FF:000006">
    <property type="entry name" value="Sensor histidine kinase WalK"/>
    <property type="match status" value="1"/>
</dbReference>
<dbReference type="InterPro" id="IPR050398">
    <property type="entry name" value="HssS/ArlS-like"/>
</dbReference>
<dbReference type="InterPro" id="IPR036890">
    <property type="entry name" value="HATPase_C_sf"/>
</dbReference>
<dbReference type="GO" id="GO:0005524">
    <property type="term" value="F:ATP binding"/>
    <property type="evidence" value="ECO:0007669"/>
    <property type="project" value="UniProtKB-KW"/>
</dbReference>